<sequence length="200" mass="22942">MSSKLHLKTKMVEQNICRSVSMDSLLIEGDSELMSQFVHFYTERIATRERLRNIMRINLSRPENIKKTFLDTAMDTLRKEMAAMMDYDLSLTKQLLILQDSIEDILAGEDYCDLCNSSDPCTEIHMCSPCTCRSQKVSEKLKNTSSVSDHTKYCSMEDLRDGDMHSSVKSLKQRNRGGHQKQNSNDSGYCCIFQDLEVTI</sequence>
<dbReference type="OrthoDB" id="10431011at2759"/>
<organism evidence="2 3">
    <name type="scientific">Mizuhopecten yessoensis</name>
    <name type="common">Japanese scallop</name>
    <name type="synonym">Patinopecten yessoensis</name>
    <dbReference type="NCBI Taxonomy" id="6573"/>
    <lineage>
        <taxon>Eukaryota</taxon>
        <taxon>Metazoa</taxon>
        <taxon>Spiralia</taxon>
        <taxon>Lophotrochozoa</taxon>
        <taxon>Mollusca</taxon>
        <taxon>Bivalvia</taxon>
        <taxon>Autobranchia</taxon>
        <taxon>Pteriomorphia</taxon>
        <taxon>Pectinida</taxon>
        <taxon>Pectinoidea</taxon>
        <taxon>Pectinidae</taxon>
        <taxon>Mizuhopecten</taxon>
    </lineage>
</organism>
<evidence type="ECO:0000256" key="1">
    <source>
        <dbReference type="SAM" id="MobiDB-lite"/>
    </source>
</evidence>
<comment type="caution">
    <text evidence="2">The sequence shown here is derived from an EMBL/GenBank/DDBJ whole genome shotgun (WGS) entry which is preliminary data.</text>
</comment>
<protein>
    <submittedName>
        <fullName evidence="2">Uncharacterized protein</fullName>
    </submittedName>
</protein>
<evidence type="ECO:0000313" key="2">
    <source>
        <dbReference type="EMBL" id="OWF38130.1"/>
    </source>
</evidence>
<accession>A0A210PNP7</accession>
<dbReference type="Proteomes" id="UP000242188">
    <property type="component" value="Unassembled WGS sequence"/>
</dbReference>
<dbReference type="AlphaFoldDB" id="A0A210PNP7"/>
<name>A0A210PNP7_MIZYE</name>
<feature type="region of interest" description="Disordered" evidence="1">
    <location>
        <begin position="165"/>
        <end position="184"/>
    </location>
</feature>
<keyword evidence="3" id="KW-1185">Reference proteome</keyword>
<dbReference type="EMBL" id="NEDP02005572">
    <property type="protein sequence ID" value="OWF38130.1"/>
    <property type="molecule type" value="Genomic_DNA"/>
</dbReference>
<proteinExistence type="predicted"/>
<gene>
    <name evidence="2" type="ORF">KP79_PYT08842</name>
</gene>
<evidence type="ECO:0000313" key="3">
    <source>
        <dbReference type="Proteomes" id="UP000242188"/>
    </source>
</evidence>
<reference evidence="2 3" key="1">
    <citation type="journal article" date="2017" name="Nat. Ecol. Evol.">
        <title>Scallop genome provides insights into evolution of bilaterian karyotype and development.</title>
        <authorList>
            <person name="Wang S."/>
            <person name="Zhang J."/>
            <person name="Jiao W."/>
            <person name="Li J."/>
            <person name="Xun X."/>
            <person name="Sun Y."/>
            <person name="Guo X."/>
            <person name="Huan P."/>
            <person name="Dong B."/>
            <person name="Zhang L."/>
            <person name="Hu X."/>
            <person name="Sun X."/>
            <person name="Wang J."/>
            <person name="Zhao C."/>
            <person name="Wang Y."/>
            <person name="Wang D."/>
            <person name="Huang X."/>
            <person name="Wang R."/>
            <person name="Lv J."/>
            <person name="Li Y."/>
            <person name="Zhang Z."/>
            <person name="Liu B."/>
            <person name="Lu W."/>
            <person name="Hui Y."/>
            <person name="Liang J."/>
            <person name="Zhou Z."/>
            <person name="Hou R."/>
            <person name="Li X."/>
            <person name="Liu Y."/>
            <person name="Li H."/>
            <person name="Ning X."/>
            <person name="Lin Y."/>
            <person name="Zhao L."/>
            <person name="Xing Q."/>
            <person name="Dou J."/>
            <person name="Li Y."/>
            <person name="Mao J."/>
            <person name="Guo H."/>
            <person name="Dou H."/>
            <person name="Li T."/>
            <person name="Mu C."/>
            <person name="Jiang W."/>
            <person name="Fu Q."/>
            <person name="Fu X."/>
            <person name="Miao Y."/>
            <person name="Liu J."/>
            <person name="Yu Q."/>
            <person name="Li R."/>
            <person name="Liao H."/>
            <person name="Li X."/>
            <person name="Kong Y."/>
            <person name="Jiang Z."/>
            <person name="Chourrout D."/>
            <person name="Li R."/>
            <person name="Bao Z."/>
        </authorList>
    </citation>
    <scope>NUCLEOTIDE SEQUENCE [LARGE SCALE GENOMIC DNA]</scope>
    <source>
        <strain evidence="2 3">PY_sf001</strain>
    </source>
</reference>